<dbReference type="OrthoDB" id="1178186at2"/>
<dbReference type="Pfam" id="PF13508">
    <property type="entry name" value="Acetyltransf_7"/>
    <property type="match status" value="1"/>
</dbReference>
<feature type="region of interest" description="Disordered" evidence="1">
    <location>
        <begin position="1"/>
        <end position="29"/>
    </location>
</feature>
<keyword evidence="3" id="KW-0808">Transferase</keyword>
<dbReference type="SUPFAM" id="SSF55729">
    <property type="entry name" value="Acyl-CoA N-acyltransferases (Nat)"/>
    <property type="match status" value="1"/>
</dbReference>
<feature type="compositionally biased region" description="Polar residues" evidence="1">
    <location>
        <begin position="1"/>
        <end position="21"/>
    </location>
</feature>
<organism evidence="3 4">
    <name type="scientific">Microscilla marina ATCC 23134</name>
    <dbReference type="NCBI Taxonomy" id="313606"/>
    <lineage>
        <taxon>Bacteria</taxon>
        <taxon>Pseudomonadati</taxon>
        <taxon>Bacteroidota</taxon>
        <taxon>Cytophagia</taxon>
        <taxon>Cytophagales</taxon>
        <taxon>Microscillaceae</taxon>
        <taxon>Microscilla</taxon>
    </lineage>
</organism>
<gene>
    <name evidence="3" type="ORF">M23134_08250</name>
</gene>
<dbReference type="AlphaFoldDB" id="A1ZHF2"/>
<evidence type="ECO:0000256" key="1">
    <source>
        <dbReference type="SAM" id="MobiDB-lite"/>
    </source>
</evidence>
<dbReference type="Gene3D" id="3.40.630.30">
    <property type="match status" value="1"/>
</dbReference>
<protein>
    <submittedName>
        <fullName evidence="3">Ribosomal-protein-alanine acetyltransferase</fullName>
    </submittedName>
</protein>
<dbReference type="GO" id="GO:0016747">
    <property type="term" value="F:acyltransferase activity, transferring groups other than amino-acyl groups"/>
    <property type="evidence" value="ECO:0007669"/>
    <property type="project" value="InterPro"/>
</dbReference>
<dbReference type="PANTHER" id="PTHR43233">
    <property type="entry name" value="FAMILY N-ACETYLTRANSFERASE, PUTATIVE (AFU_ORTHOLOGUE AFUA_6G03350)-RELATED"/>
    <property type="match status" value="1"/>
</dbReference>
<dbReference type="PROSITE" id="PS51186">
    <property type="entry name" value="GNAT"/>
    <property type="match status" value="1"/>
</dbReference>
<dbReference type="InterPro" id="IPR000182">
    <property type="entry name" value="GNAT_dom"/>
</dbReference>
<dbReference type="RefSeq" id="WP_002695447.1">
    <property type="nucleotide sequence ID" value="NZ_AAWS01000007.1"/>
</dbReference>
<proteinExistence type="predicted"/>
<reference evidence="3 4" key="1">
    <citation type="submission" date="2007-01" db="EMBL/GenBank/DDBJ databases">
        <authorList>
            <person name="Haygood M."/>
            <person name="Podell S."/>
            <person name="Anderson C."/>
            <person name="Hopkinson B."/>
            <person name="Roe K."/>
            <person name="Barbeau K."/>
            <person name="Gaasterland T."/>
            <person name="Ferriera S."/>
            <person name="Johnson J."/>
            <person name="Kravitz S."/>
            <person name="Beeson K."/>
            <person name="Sutton G."/>
            <person name="Rogers Y.-H."/>
            <person name="Friedman R."/>
            <person name="Frazier M."/>
            <person name="Venter J.C."/>
        </authorList>
    </citation>
    <scope>NUCLEOTIDE SEQUENCE [LARGE SCALE GENOMIC DNA]</scope>
    <source>
        <strain evidence="3 4">ATCC 23134</strain>
    </source>
</reference>
<evidence type="ECO:0000259" key="2">
    <source>
        <dbReference type="PROSITE" id="PS51186"/>
    </source>
</evidence>
<keyword evidence="4" id="KW-1185">Reference proteome</keyword>
<sequence>MNEQTKNQINTVRQGQASRRASSVKVEERTPTPLEYAKLRDSARWDKMDLKTIEQGLKNSIFSVCATFENEVVGCGRVIGDGALYFYIQDVIVVPAFQKKGIGEFIMNEIMKFLATVADQNAFVGLMSAEGGTGFYERYGFEERPGNETGMLKIWRKKTV</sequence>
<dbReference type="InterPro" id="IPR053144">
    <property type="entry name" value="Acetyltransferase_Butenolide"/>
</dbReference>
<name>A1ZHF2_MICM2</name>
<evidence type="ECO:0000313" key="4">
    <source>
        <dbReference type="Proteomes" id="UP000004095"/>
    </source>
</evidence>
<dbReference type="eggNOG" id="COG0454">
    <property type="taxonomic scope" value="Bacteria"/>
</dbReference>
<comment type="caution">
    <text evidence="3">The sequence shown here is derived from an EMBL/GenBank/DDBJ whole genome shotgun (WGS) entry which is preliminary data.</text>
</comment>
<dbReference type="Proteomes" id="UP000004095">
    <property type="component" value="Unassembled WGS sequence"/>
</dbReference>
<dbReference type="PANTHER" id="PTHR43233:SF1">
    <property type="entry name" value="FAMILY N-ACETYLTRANSFERASE, PUTATIVE (AFU_ORTHOLOGUE AFUA_6G03350)-RELATED"/>
    <property type="match status" value="1"/>
</dbReference>
<dbReference type="InterPro" id="IPR016181">
    <property type="entry name" value="Acyl_CoA_acyltransferase"/>
</dbReference>
<dbReference type="EMBL" id="AAWS01000007">
    <property type="protein sequence ID" value="EAY30421.1"/>
    <property type="molecule type" value="Genomic_DNA"/>
</dbReference>
<feature type="domain" description="N-acetyltransferase" evidence="2">
    <location>
        <begin position="24"/>
        <end position="160"/>
    </location>
</feature>
<accession>A1ZHF2</accession>
<evidence type="ECO:0000313" key="3">
    <source>
        <dbReference type="EMBL" id="EAY30421.1"/>
    </source>
</evidence>
<dbReference type="CDD" id="cd04301">
    <property type="entry name" value="NAT_SF"/>
    <property type="match status" value="1"/>
</dbReference>